<dbReference type="AlphaFoldDB" id="A0A841EPE3"/>
<proteinExistence type="predicted"/>
<reference evidence="2 3" key="1">
    <citation type="submission" date="2020-08" db="EMBL/GenBank/DDBJ databases">
        <title>Functional genomics of gut bacteria from endangered species of beetles.</title>
        <authorList>
            <person name="Carlos-Shanley C."/>
        </authorList>
    </citation>
    <scope>NUCLEOTIDE SEQUENCE [LARGE SCALE GENOMIC DNA]</scope>
    <source>
        <strain evidence="2 3">S00070</strain>
    </source>
</reference>
<sequence length="298" mass="34213">MELHNSLFRKSASKSIILMFLVFMMPKIACSQIKKDSLFLHYLLAKDEHRDAITLISQLQTRYPDTTQQRLELPYWKGLAFYSLKKLDSCTFYFSKVNASSQYFKKSVFLSGISYSYLRNINQAQKLFLAVDAKDSLTRAIRTFELAGLNLLNRNLSVFDSLKNHFSEEYYPLQKQQSNFSDYREIIQKQQRKSPLKAALLSAILPGAGKIYVGGQLGQGISTFIQNAILGLQAYEGLRKDGVSSPRFIIYGGLFSLFYLGNIWGSALSVKIKRQEFNDKIDEQILFDMHIPLRTIFN</sequence>
<evidence type="ECO:0000313" key="3">
    <source>
        <dbReference type="Proteomes" id="UP000524404"/>
    </source>
</evidence>
<keyword evidence="1" id="KW-0812">Transmembrane</keyword>
<evidence type="ECO:0000256" key="1">
    <source>
        <dbReference type="SAM" id="Phobius"/>
    </source>
</evidence>
<evidence type="ECO:0008006" key="4">
    <source>
        <dbReference type="Google" id="ProtNLM"/>
    </source>
</evidence>
<feature type="transmembrane region" description="Helical" evidence="1">
    <location>
        <begin position="248"/>
        <end position="270"/>
    </location>
</feature>
<keyword evidence="3" id="KW-1185">Reference proteome</keyword>
<dbReference type="EMBL" id="JACHKT010000029">
    <property type="protein sequence ID" value="MBB6004786.1"/>
    <property type="molecule type" value="Genomic_DNA"/>
</dbReference>
<comment type="caution">
    <text evidence="2">The sequence shown here is derived from an EMBL/GenBank/DDBJ whole genome shotgun (WGS) entry which is preliminary data.</text>
</comment>
<organism evidence="2 3">
    <name type="scientific">Arcicella rosea</name>
    <dbReference type="NCBI Taxonomy" id="502909"/>
    <lineage>
        <taxon>Bacteria</taxon>
        <taxon>Pseudomonadati</taxon>
        <taxon>Bacteroidota</taxon>
        <taxon>Cytophagia</taxon>
        <taxon>Cytophagales</taxon>
        <taxon>Flectobacillaceae</taxon>
        <taxon>Arcicella</taxon>
    </lineage>
</organism>
<dbReference type="InterPro" id="IPR011990">
    <property type="entry name" value="TPR-like_helical_dom_sf"/>
</dbReference>
<name>A0A841EPE3_9BACT</name>
<dbReference type="Proteomes" id="UP000524404">
    <property type="component" value="Unassembled WGS sequence"/>
</dbReference>
<gene>
    <name evidence="2" type="ORF">HNP25_003456</name>
</gene>
<dbReference type="SUPFAM" id="SSF48452">
    <property type="entry name" value="TPR-like"/>
    <property type="match status" value="1"/>
</dbReference>
<accession>A0A841EPE3</accession>
<protein>
    <recommendedName>
        <fullName evidence="4">Tetratricopeptide repeat-containing protein</fullName>
    </recommendedName>
</protein>
<keyword evidence="1" id="KW-1133">Transmembrane helix</keyword>
<evidence type="ECO:0000313" key="2">
    <source>
        <dbReference type="EMBL" id="MBB6004786.1"/>
    </source>
</evidence>
<keyword evidence="1" id="KW-0472">Membrane</keyword>